<reference evidence="1 2" key="1">
    <citation type="submission" date="2019-10" db="EMBL/GenBank/DDBJ databases">
        <title>Glaciimonas soli sp. nov., a psychrophilic bacterium isolated from the forest soil of a high elevation mountain in Taiwan.</title>
        <authorList>
            <person name="Wang L.-T."/>
            <person name="Shieh W.Y."/>
        </authorList>
    </citation>
    <scope>NUCLEOTIDE SEQUENCE [LARGE SCALE GENOMIC DNA]</scope>
    <source>
        <strain evidence="1 2">GS1</strain>
    </source>
</reference>
<comment type="caution">
    <text evidence="1">The sequence shown here is derived from an EMBL/GenBank/DDBJ whole genome shotgun (WGS) entry which is preliminary data.</text>
</comment>
<dbReference type="EMBL" id="WINI01000009">
    <property type="protein sequence ID" value="MQR02476.1"/>
    <property type="molecule type" value="Genomic_DNA"/>
</dbReference>
<sequence length="350" mass="39500">MIGSKNQTQSGGDGSTNVQAQNVYISGLTASEARQIAIDVYKENIEKLSIEAAQVAIARAERLTEAFIEKLSENHTSLPDELKSPGMQLSILNAQRESARSGEKSTEELLVSLLVERTNERQRTLRQIAFEEAITVVSKLTDKQVDMLTVNLCVSDNYFAASSIPALKQFLSTLVKFRVITNFRSPDISHLEFTGCAKLTKDNHTKPLELALNNTYPGLFQNYFSEDEFSKKVPEHHLYKELLTPNPSDAGLFTLNAISTIEINRFFAQKGYGNDNKKYLFEFQKSNSMDLEGIRSKILGLELSSDFLFELRNRQIFSLELNPVGVAIARANFYRKVGYHINWPFYMQGD</sequence>
<proteinExistence type="predicted"/>
<gene>
    <name evidence="1" type="ORF">GEV47_17510</name>
</gene>
<name>A0A843Z0U6_9BURK</name>
<protein>
    <submittedName>
        <fullName evidence="1">Uncharacterized protein</fullName>
    </submittedName>
</protein>
<dbReference type="Proteomes" id="UP000451565">
    <property type="component" value="Unassembled WGS sequence"/>
</dbReference>
<dbReference type="NCBIfam" id="NF045477">
    <property type="entry name" value="LPO_1073_dom"/>
    <property type="match status" value="1"/>
</dbReference>
<evidence type="ECO:0000313" key="2">
    <source>
        <dbReference type="Proteomes" id="UP000451565"/>
    </source>
</evidence>
<dbReference type="AlphaFoldDB" id="A0A843Z0U6"/>
<organism evidence="1 2">
    <name type="scientific">Glaciimonas soli</name>
    <dbReference type="NCBI Taxonomy" id="2590999"/>
    <lineage>
        <taxon>Bacteria</taxon>
        <taxon>Pseudomonadati</taxon>
        <taxon>Pseudomonadota</taxon>
        <taxon>Betaproteobacteria</taxon>
        <taxon>Burkholderiales</taxon>
        <taxon>Oxalobacteraceae</taxon>
        <taxon>Glaciimonas</taxon>
    </lineage>
</organism>
<dbReference type="InterPro" id="IPR053773">
    <property type="entry name" value="Vpar_1526-like"/>
</dbReference>
<accession>A0A843Z0U6</accession>
<keyword evidence="2" id="KW-1185">Reference proteome</keyword>
<evidence type="ECO:0000313" key="1">
    <source>
        <dbReference type="EMBL" id="MQR02476.1"/>
    </source>
</evidence>